<dbReference type="PRINTS" id="PR00039">
    <property type="entry name" value="HTHLYSR"/>
</dbReference>
<dbReference type="EMBL" id="CP121671">
    <property type="protein sequence ID" value="WFT76871.1"/>
    <property type="molecule type" value="Genomic_DNA"/>
</dbReference>
<organism evidence="6 7">
    <name type="scientific">Halobacillus naozhouensis</name>
    <dbReference type="NCBI Taxonomy" id="554880"/>
    <lineage>
        <taxon>Bacteria</taxon>
        <taxon>Bacillati</taxon>
        <taxon>Bacillota</taxon>
        <taxon>Bacilli</taxon>
        <taxon>Bacillales</taxon>
        <taxon>Bacillaceae</taxon>
        <taxon>Halobacillus</taxon>
    </lineage>
</organism>
<evidence type="ECO:0000313" key="6">
    <source>
        <dbReference type="EMBL" id="WFT76871.1"/>
    </source>
</evidence>
<sequence length="301" mass="33939">MELKQIKYFMEVAEHEHVTEAALNLNIAQSAVSRQIFNLESELNVDLFVRDGRNVRLTQIGKTFYEHMQKAVVVIENARREVMEYSDPEKGTINIGFPSSMAAFTMPMAISAFRKIYPDVKFNLSQGSYYQLIERVMKGDINLALLAPLPSNKEKILGDILFSEKIVALLPADHPLANNHVINISDLKGDAFVMFPEGFILRDIIFEACLKIGFKPDVTFEGEDIDAIKGLVSAGLGIALIPEITLVDSLPRNTVKAELCEQQMTRTVGVISSSERQLLPTEQRFYQFLKGFFTRLEGFRN</sequence>
<dbReference type="Pfam" id="PF03466">
    <property type="entry name" value="LysR_substrate"/>
    <property type="match status" value="1"/>
</dbReference>
<evidence type="ECO:0000256" key="3">
    <source>
        <dbReference type="ARBA" id="ARBA00023125"/>
    </source>
</evidence>
<dbReference type="PANTHER" id="PTHR30346:SF28">
    <property type="entry name" value="HTH-TYPE TRANSCRIPTIONAL REGULATOR CYNR"/>
    <property type="match status" value="1"/>
</dbReference>
<dbReference type="SUPFAM" id="SSF53850">
    <property type="entry name" value="Periplasmic binding protein-like II"/>
    <property type="match status" value="1"/>
</dbReference>
<dbReference type="SUPFAM" id="SSF46785">
    <property type="entry name" value="Winged helix' DNA-binding domain"/>
    <property type="match status" value="1"/>
</dbReference>
<dbReference type="RefSeq" id="WP_283078814.1">
    <property type="nucleotide sequence ID" value="NZ_CP121671.1"/>
</dbReference>
<dbReference type="InterPro" id="IPR005119">
    <property type="entry name" value="LysR_subst-bd"/>
</dbReference>
<reference evidence="6 7" key="1">
    <citation type="submission" date="2023-04" db="EMBL/GenBank/DDBJ databases">
        <title>Genome sequence of Halobacillus naozhouensis KACC 21980.</title>
        <authorList>
            <person name="Kim S."/>
            <person name="Heo J."/>
            <person name="Kwon S.-W."/>
        </authorList>
    </citation>
    <scope>NUCLEOTIDE SEQUENCE [LARGE SCALE GENOMIC DNA]</scope>
    <source>
        <strain evidence="6 7">KCTC 13234</strain>
    </source>
</reference>
<keyword evidence="4" id="KW-0804">Transcription</keyword>
<evidence type="ECO:0000256" key="4">
    <source>
        <dbReference type="ARBA" id="ARBA00023163"/>
    </source>
</evidence>
<dbReference type="InterPro" id="IPR000847">
    <property type="entry name" value="LysR_HTH_N"/>
</dbReference>
<accession>A0ABY8J7E6</accession>
<name>A0ABY8J7E6_9BACI</name>
<evidence type="ECO:0000256" key="1">
    <source>
        <dbReference type="ARBA" id="ARBA00009437"/>
    </source>
</evidence>
<dbReference type="InterPro" id="IPR036390">
    <property type="entry name" value="WH_DNA-bd_sf"/>
</dbReference>
<dbReference type="Gene3D" id="3.40.190.10">
    <property type="entry name" value="Periplasmic binding protein-like II"/>
    <property type="match status" value="2"/>
</dbReference>
<dbReference type="Gene3D" id="1.10.10.10">
    <property type="entry name" value="Winged helix-like DNA-binding domain superfamily/Winged helix DNA-binding domain"/>
    <property type="match status" value="1"/>
</dbReference>
<dbReference type="InterPro" id="IPR036388">
    <property type="entry name" value="WH-like_DNA-bd_sf"/>
</dbReference>
<dbReference type="PROSITE" id="PS50931">
    <property type="entry name" value="HTH_LYSR"/>
    <property type="match status" value="1"/>
</dbReference>
<keyword evidence="7" id="KW-1185">Reference proteome</keyword>
<dbReference type="Proteomes" id="UP001221597">
    <property type="component" value="Chromosome"/>
</dbReference>
<gene>
    <name evidence="6" type="ORF">P9989_02805</name>
</gene>
<keyword evidence="3" id="KW-0238">DNA-binding</keyword>
<proteinExistence type="inferred from homology"/>
<evidence type="ECO:0000313" key="7">
    <source>
        <dbReference type="Proteomes" id="UP001221597"/>
    </source>
</evidence>
<comment type="similarity">
    <text evidence="1">Belongs to the LysR transcriptional regulatory family.</text>
</comment>
<evidence type="ECO:0000256" key="2">
    <source>
        <dbReference type="ARBA" id="ARBA00023015"/>
    </source>
</evidence>
<evidence type="ECO:0000259" key="5">
    <source>
        <dbReference type="PROSITE" id="PS50931"/>
    </source>
</evidence>
<feature type="domain" description="HTH lysR-type" evidence="5">
    <location>
        <begin position="1"/>
        <end position="58"/>
    </location>
</feature>
<dbReference type="Pfam" id="PF00126">
    <property type="entry name" value="HTH_1"/>
    <property type="match status" value="1"/>
</dbReference>
<protein>
    <submittedName>
        <fullName evidence="6">LysR family transcriptional regulator</fullName>
    </submittedName>
</protein>
<keyword evidence="2" id="KW-0805">Transcription regulation</keyword>
<dbReference type="PANTHER" id="PTHR30346">
    <property type="entry name" value="TRANSCRIPTIONAL DUAL REGULATOR HCAR-RELATED"/>
    <property type="match status" value="1"/>
</dbReference>